<comment type="cofactor">
    <cofactor evidence="1">
        <name>pyridoxal 5'-phosphate</name>
        <dbReference type="ChEBI" id="CHEBI:597326"/>
    </cofactor>
</comment>
<dbReference type="InterPro" id="IPR015424">
    <property type="entry name" value="PyrdxlP-dep_Trfase"/>
</dbReference>
<evidence type="ECO:0000313" key="8">
    <source>
        <dbReference type="EMBL" id="GEP10869.1"/>
    </source>
</evidence>
<proteinExistence type="inferred from homology"/>
<dbReference type="PANTHER" id="PTHR48097">
    <property type="entry name" value="L-THREONINE ALDOLASE-RELATED"/>
    <property type="match status" value="1"/>
</dbReference>
<accession>A0A512JLM9</accession>
<dbReference type="InterPro" id="IPR023603">
    <property type="entry name" value="Low_specificity_L-TA-like"/>
</dbReference>
<evidence type="ECO:0000256" key="6">
    <source>
        <dbReference type="PIRSR" id="PIRSR017617-1"/>
    </source>
</evidence>
<dbReference type="InterPro" id="IPR001597">
    <property type="entry name" value="ArAA_b-elim_lyase/Thr_aldolase"/>
</dbReference>
<keyword evidence="5" id="KW-0456">Lyase</keyword>
<comment type="caution">
    <text evidence="8">The sequence shown here is derived from an EMBL/GenBank/DDBJ whole genome shotgun (WGS) entry which is preliminary data.</text>
</comment>
<evidence type="ECO:0000256" key="4">
    <source>
        <dbReference type="ARBA" id="ARBA00022898"/>
    </source>
</evidence>
<dbReference type="Gene3D" id="3.90.1150.10">
    <property type="entry name" value="Aspartate Aminotransferase, domain 1"/>
    <property type="match status" value="1"/>
</dbReference>
<protein>
    <submittedName>
        <fullName evidence="8">Threonine aldolase</fullName>
    </submittedName>
</protein>
<evidence type="ECO:0000256" key="3">
    <source>
        <dbReference type="ARBA" id="ARBA00011881"/>
    </source>
</evidence>
<keyword evidence="4" id="KW-0663">Pyridoxal phosphate</keyword>
<dbReference type="GO" id="GO:0006545">
    <property type="term" value="P:glycine biosynthetic process"/>
    <property type="evidence" value="ECO:0007669"/>
    <property type="project" value="TreeGrafter"/>
</dbReference>
<sequence length="365" mass="38325">MTIDLFSDTQTRPTAGMREAMARAEVGDEQSGSDPTTNALCERVAAMLGMEDGVFMPSGTMCNLVSILVQTRAGDEIICDDQSHMYNTEAAGAAAIGGVSVKPLPTRVGLYSLAQAEAAIRVPQRTAPRSALISIEQTTSFSGGTVWDLGVMRAIRDLAHSKGIKAHIDGARLLNAVVATGIAAKDYAEGFDSAWIDLSKGLGCPVGAVLCGSREFVVEAWRWKYRLGGAMRQSGVLAAAGLYALDNHIEQLAEDNANAHRIHEAIRNAPGLAFDETAGQSNILCFSVAGLGVTAAAFAEACRKHDVRIRAIGRDQIRVTANLDVDRAGSERAAEVILATASTFASRAETPHSSSAGLPAGSLAQ</sequence>
<dbReference type="Proteomes" id="UP000321750">
    <property type="component" value="Unassembled WGS sequence"/>
</dbReference>
<evidence type="ECO:0000256" key="5">
    <source>
        <dbReference type="ARBA" id="ARBA00023239"/>
    </source>
</evidence>
<evidence type="ECO:0000256" key="1">
    <source>
        <dbReference type="ARBA" id="ARBA00001933"/>
    </source>
</evidence>
<dbReference type="RefSeq" id="WP_238258418.1">
    <property type="nucleotide sequence ID" value="NZ_BJZV01000014.1"/>
</dbReference>
<dbReference type="GO" id="GO:0006567">
    <property type="term" value="P:L-threonine catabolic process"/>
    <property type="evidence" value="ECO:0007669"/>
    <property type="project" value="TreeGrafter"/>
</dbReference>
<name>A0A512JLM9_9HYPH</name>
<dbReference type="GO" id="GO:0005829">
    <property type="term" value="C:cytosol"/>
    <property type="evidence" value="ECO:0007669"/>
    <property type="project" value="TreeGrafter"/>
</dbReference>
<keyword evidence="9" id="KW-1185">Reference proteome</keyword>
<evidence type="ECO:0000256" key="2">
    <source>
        <dbReference type="ARBA" id="ARBA00006966"/>
    </source>
</evidence>
<dbReference type="InterPro" id="IPR015422">
    <property type="entry name" value="PyrdxlP-dep_Trfase_small"/>
</dbReference>
<evidence type="ECO:0000259" key="7">
    <source>
        <dbReference type="Pfam" id="PF01212"/>
    </source>
</evidence>
<comment type="subunit">
    <text evidence="3">Homotetramer.</text>
</comment>
<comment type="similarity">
    <text evidence="2">Belongs to the threonine aldolase family.</text>
</comment>
<reference evidence="8 9" key="1">
    <citation type="submission" date="2019-07" db="EMBL/GenBank/DDBJ databases">
        <title>Whole genome shotgun sequence of Methylobacterium gnaphalii NBRC 107716.</title>
        <authorList>
            <person name="Hosoyama A."/>
            <person name="Uohara A."/>
            <person name="Ohji S."/>
            <person name="Ichikawa N."/>
        </authorList>
    </citation>
    <scope>NUCLEOTIDE SEQUENCE [LARGE SCALE GENOMIC DNA]</scope>
    <source>
        <strain evidence="8 9">NBRC 107716</strain>
    </source>
</reference>
<dbReference type="PIRSF" id="PIRSF017617">
    <property type="entry name" value="Thr_aldolase"/>
    <property type="match status" value="1"/>
</dbReference>
<evidence type="ECO:0000313" key="9">
    <source>
        <dbReference type="Proteomes" id="UP000321750"/>
    </source>
</evidence>
<dbReference type="EMBL" id="BJZV01000014">
    <property type="protein sequence ID" value="GEP10869.1"/>
    <property type="molecule type" value="Genomic_DNA"/>
</dbReference>
<feature type="domain" description="Aromatic amino acid beta-eliminating lyase/threonine aldolase" evidence="7">
    <location>
        <begin position="4"/>
        <end position="285"/>
    </location>
</feature>
<dbReference type="AlphaFoldDB" id="A0A512JLM9"/>
<dbReference type="SUPFAM" id="SSF53383">
    <property type="entry name" value="PLP-dependent transferases"/>
    <property type="match status" value="1"/>
</dbReference>
<feature type="modified residue" description="N6-(pyridoxal phosphate)lysine" evidence="6">
    <location>
        <position position="200"/>
    </location>
</feature>
<dbReference type="FunFam" id="3.40.640.10:FF:000030">
    <property type="entry name" value="Low-specificity L-threonine aldolase"/>
    <property type="match status" value="1"/>
</dbReference>
<dbReference type="Gene3D" id="3.40.640.10">
    <property type="entry name" value="Type I PLP-dependent aspartate aminotransferase-like (Major domain)"/>
    <property type="match status" value="1"/>
</dbReference>
<dbReference type="NCBIfam" id="NF041359">
    <property type="entry name" value="GntG_guanitoxin"/>
    <property type="match status" value="1"/>
</dbReference>
<dbReference type="InterPro" id="IPR015421">
    <property type="entry name" value="PyrdxlP-dep_Trfase_major"/>
</dbReference>
<dbReference type="GO" id="GO:0008732">
    <property type="term" value="F:L-allo-threonine aldolase activity"/>
    <property type="evidence" value="ECO:0007669"/>
    <property type="project" value="TreeGrafter"/>
</dbReference>
<organism evidence="8 9">
    <name type="scientific">Methylobacterium gnaphalii</name>
    <dbReference type="NCBI Taxonomy" id="1010610"/>
    <lineage>
        <taxon>Bacteria</taxon>
        <taxon>Pseudomonadati</taxon>
        <taxon>Pseudomonadota</taxon>
        <taxon>Alphaproteobacteria</taxon>
        <taxon>Hyphomicrobiales</taxon>
        <taxon>Methylobacteriaceae</taxon>
        <taxon>Methylobacterium</taxon>
    </lineage>
</organism>
<gene>
    <name evidence="8" type="ORF">MGN01_27140</name>
</gene>
<dbReference type="PANTHER" id="PTHR48097:SF9">
    <property type="entry name" value="L-THREONINE ALDOLASE"/>
    <property type="match status" value="1"/>
</dbReference>
<dbReference type="Pfam" id="PF01212">
    <property type="entry name" value="Beta_elim_lyase"/>
    <property type="match status" value="1"/>
</dbReference>